<dbReference type="RefSeq" id="WP_218094882.1">
    <property type="nucleotide sequence ID" value="NZ_CAJVAS010000034.1"/>
</dbReference>
<gene>
    <name evidence="4" type="ORF">PAESOLCIP111_05167</name>
</gene>
<dbReference type="AlphaFoldDB" id="A0A916K8W0"/>
<dbReference type="PANTHER" id="PTHR43649:SF29">
    <property type="entry name" value="OSMOPROTECTIVE COMPOUNDS-BINDING PROTEIN GGTB"/>
    <property type="match status" value="1"/>
</dbReference>
<protein>
    <recommendedName>
        <fullName evidence="6">Extracellular solute-binding protein</fullName>
    </recommendedName>
</protein>
<proteinExistence type="inferred from homology"/>
<dbReference type="EMBL" id="CAJVAS010000034">
    <property type="protein sequence ID" value="CAG7646433.1"/>
    <property type="molecule type" value="Genomic_DNA"/>
</dbReference>
<evidence type="ECO:0000313" key="4">
    <source>
        <dbReference type="EMBL" id="CAG7646433.1"/>
    </source>
</evidence>
<dbReference type="Proteomes" id="UP000693672">
    <property type="component" value="Unassembled WGS sequence"/>
</dbReference>
<reference evidence="4" key="1">
    <citation type="submission" date="2021-06" db="EMBL/GenBank/DDBJ databases">
        <authorList>
            <person name="Criscuolo A."/>
        </authorList>
    </citation>
    <scope>NUCLEOTIDE SEQUENCE</scope>
    <source>
        <strain evidence="4">CIP111600</strain>
    </source>
</reference>
<evidence type="ECO:0000256" key="1">
    <source>
        <dbReference type="ARBA" id="ARBA00008520"/>
    </source>
</evidence>
<dbReference type="Pfam" id="PF01547">
    <property type="entry name" value="SBP_bac_1"/>
    <property type="match status" value="1"/>
</dbReference>
<dbReference type="InterPro" id="IPR006059">
    <property type="entry name" value="SBP"/>
</dbReference>
<feature type="chain" id="PRO_5039629459" description="Extracellular solute-binding protein" evidence="3">
    <location>
        <begin position="28"/>
        <end position="437"/>
    </location>
</feature>
<name>A0A916K8W0_9BACL</name>
<keyword evidence="2" id="KW-0813">Transport</keyword>
<dbReference type="InterPro" id="IPR050490">
    <property type="entry name" value="Bact_solute-bd_prot1"/>
</dbReference>
<keyword evidence="3" id="KW-0732">Signal</keyword>
<organism evidence="4 5">
    <name type="scientific">Paenibacillus solanacearum</name>
    <dbReference type="NCBI Taxonomy" id="2048548"/>
    <lineage>
        <taxon>Bacteria</taxon>
        <taxon>Bacillati</taxon>
        <taxon>Bacillota</taxon>
        <taxon>Bacilli</taxon>
        <taxon>Bacillales</taxon>
        <taxon>Paenibacillaceae</taxon>
        <taxon>Paenibacillus</taxon>
    </lineage>
</organism>
<dbReference type="PROSITE" id="PS51257">
    <property type="entry name" value="PROKAR_LIPOPROTEIN"/>
    <property type="match status" value="1"/>
</dbReference>
<accession>A0A916K8W0</accession>
<evidence type="ECO:0000256" key="3">
    <source>
        <dbReference type="SAM" id="SignalP"/>
    </source>
</evidence>
<feature type="signal peptide" evidence="3">
    <location>
        <begin position="1"/>
        <end position="27"/>
    </location>
</feature>
<comment type="caution">
    <text evidence="4">The sequence shown here is derived from an EMBL/GenBank/DDBJ whole genome shotgun (WGS) entry which is preliminary data.</text>
</comment>
<evidence type="ECO:0000313" key="5">
    <source>
        <dbReference type="Proteomes" id="UP000693672"/>
    </source>
</evidence>
<evidence type="ECO:0008006" key="6">
    <source>
        <dbReference type="Google" id="ProtNLM"/>
    </source>
</evidence>
<comment type="similarity">
    <text evidence="1">Belongs to the bacterial solute-binding protein 1 family.</text>
</comment>
<sequence>MKRMKIVHTGILAAVLLVSGCSGQTNNKSEAGGTDTNSASVSTEPVTLKLFVSYGGFTDVEFDSYFTQKVMKKFPHITVEKVTGKLADLITAGDVPDLIMSGLPGIPALQEFKITEDLNPYIKKFGTNIANFDPTLTEQIKKFSDNGEFIALPFRMNVPGLFYNKDIFDKFGIPYPKDGMTWEETVSLSRQLTRSDGDTQYLGMSTGGADRMAMGLTLPYVDKKTNQANLLTDGWQRVLNQFIAIHSIPGYVNDGKFADVNAMFLKEKVVGMAAYWNAGMIGNIEQMQKDGTTFNWDLVTLPTFDKGRGFAWQAEAHNLLISSTSKHKDQAYQVISYIAGDEVQKFFNKKGSMTVLKKTEEAKKDYGSELDFMQGKNLNAFFTFQPGVHEHTKFDQKGRGLINDASKEVMLKGVDVNTALRSAQEKLNQYIQEQTVK</sequence>
<dbReference type="PANTHER" id="PTHR43649">
    <property type="entry name" value="ARABINOSE-BINDING PROTEIN-RELATED"/>
    <property type="match status" value="1"/>
</dbReference>
<keyword evidence="5" id="KW-1185">Reference proteome</keyword>
<evidence type="ECO:0000256" key="2">
    <source>
        <dbReference type="ARBA" id="ARBA00022448"/>
    </source>
</evidence>